<feature type="non-terminal residue" evidence="2">
    <location>
        <position position="1"/>
    </location>
</feature>
<evidence type="ECO:0000256" key="1">
    <source>
        <dbReference type="SAM" id="MobiDB-lite"/>
    </source>
</evidence>
<reference evidence="2" key="1">
    <citation type="journal article" date="2022" name="bioRxiv">
        <title>Sequencing and chromosome-scale assembly of the giantPleurodeles waltlgenome.</title>
        <authorList>
            <person name="Brown T."/>
            <person name="Elewa A."/>
            <person name="Iarovenko S."/>
            <person name="Subramanian E."/>
            <person name="Araus A.J."/>
            <person name="Petzold A."/>
            <person name="Susuki M."/>
            <person name="Suzuki K.-i.T."/>
            <person name="Hayashi T."/>
            <person name="Toyoda A."/>
            <person name="Oliveira C."/>
            <person name="Osipova E."/>
            <person name="Leigh N.D."/>
            <person name="Simon A."/>
            <person name="Yun M.H."/>
        </authorList>
    </citation>
    <scope>NUCLEOTIDE SEQUENCE</scope>
    <source>
        <strain evidence="2">20211129_DDA</strain>
        <tissue evidence="2">Liver</tissue>
    </source>
</reference>
<evidence type="ECO:0008006" key="4">
    <source>
        <dbReference type="Google" id="ProtNLM"/>
    </source>
</evidence>
<feature type="non-terminal residue" evidence="2">
    <location>
        <position position="107"/>
    </location>
</feature>
<dbReference type="AlphaFoldDB" id="A0AAV7R3I0"/>
<evidence type="ECO:0000313" key="2">
    <source>
        <dbReference type="EMBL" id="KAJ1145901.1"/>
    </source>
</evidence>
<dbReference type="Proteomes" id="UP001066276">
    <property type="component" value="Chromosome 6"/>
</dbReference>
<feature type="region of interest" description="Disordered" evidence="1">
    <location>
        <begin position="1"/>
        <end position="28"/>
    </location>
</feature>
<dbReference type="EMBL" id="JANPWB010000010">
    <property type="protein sequence ID" value="KAJ1145901.1"/>
    <property type="molecule type" value="Genomic_DNA"/>
</dbReference>
<protein>
    <recommendedName>
        <fullName evidence="4">Immunoglobulin V-set domain-containing protein</fullName>
    </recommendedName>
</protein>
<keyword evidence="3" id="KW-1185">Reference proteome</keyword>
<name>A0AAV7R3I0_PLEWA</name>
<comment type="caution">
    <text evidence="2">The sequence shown here is derived from an EMBL/GenBank/DDBJ whole genome shotgun (WGS) entry which is preliminary data.</text>
</comment>
<accession>A0AAV7R3I0</accession>
<evidence type="ECO:0000313" key="3">
    <source>
        <dbReference type="Proteomes" id="UP001066276"/>
    </source>
</evidence>
<sequence>LVEVVGGHPVPAGEVQVAPGSGRSSSERSLEPVQAHCGGLLEKRLHKWSLCCWRCEGHGCHGVRREETKEKKSSLTLKFIGNRAVIQVTRDYMGIYYCLGVALQDNL</sequence>
<gene>
    <name evidence="2" type="ORF">NDU88_012184</name>
</gene>
<proteinExistence type="predicted"/>
<organism evidence="2 3">
    <name type="scientific">Pleurodeles waltl</name>
    <name type="common">Iberian ribbed newt</name>
    <dbReference type="NCBI Taxonomy" id="8319"/>
    <lineage>
        <taxon>Eukaryota</taxon>
        <taxon>Metazoa</taxon>
        <taxon>Chordata</taxon>
        <taxon>Craniata</taxon>
        <taxon>Vertebrata</taxon>
        <taxon>Euteleostomi</taxon>
        <taxon>Amphibia</taxon>
        <taxon>Batrachia</taxon>
        <taxon>Caudata</taxon>
        <taxon>Salamandroidea</taxon>
        <taxon>Salamandridae</taxon>
        <taxon>Pleurodelinae</taxon>
        <taxon>Pleurodeles</taxon>
    </lineage>
</organism>